<evidence type="ECO:0000313" key="2">
    <source>
        <dbReference type="EMBL" id="KAJ3483391.1"/>
    </source>
</evidence>
<organism evidence="2 3">
    <name type="scientific">Meripilus lineatus</name>
    <dbReference type="NCBI Taxonomy" id="2056292"/>
    <lineage>
        <taxon>Eukaryota</taxon>
        <taxon>Fungi</taxon>
        <taxon>Dikarya</taxon>
        <taxon>Basidiomycota</taxon>
        <taxon>Agaricomycotina</taxon>
        <taxon>Agaricomycetes</taxon>
        <taxon>Polyporales</taxon>
        <taxon>Meripilaceae</taxon>
        <taxon>Meripilus</taxon>
    </lineage>
</organism>
<reference evidence="2" key="1">
    <citation type="submission" date="2022-07" db="EMBL/GenBank/DDBJ databases">
        <title>Genome Sequence of Physisporinus lineatus.</title>
        <authorList>
            <person name="Buettner E."/>
        </authorList>
    </citation>
    <scope>NUCLEOTIDE SEQUENCE</scope>
    <source>
        <strain evidence="2">VT162</strain>
    </source>
</reference>
<protein>
    <submittedName>
        <fullName evidence="2">Uncharacterized protein</fullName>
    </submittedName>
</protein>
<gene>
    <name evidence="2" type="ORF">NLI96_g6341</name>
</gene>
<evidence type="ECO:0000313" key="3">
    <source>
        <dbReference type="Proteomes" id="UP001212997"/>
    </source>
</evidence>
<keyword evidence="3" id="KW-1185">Reference proteome</keyword>
<dbReference type="EMBL" id="JANAWD010000230">
    <property type="protein sequence ID" value="KAJ3483391.1"/>
    <property type="molecule type" value="Genomic_DNA"/>
</dbReference>
<proteinExistence type="predicted"/>
<evidence type="ECO:0000256" key="1">
    <source>
        <dbReference type="SAM" id="MobiDB-lite"/>
    </source>
</evidence>
<name>A0AAD5V184_9APHY</name>
<dbReference type="Proteomes" id="UP001212997">
    <property type="component" value="Unassembled WGS sequence"/>
</dbReference>
<feature type="region of interest" description="Disordered" evidence="1">
    <location>
        <begin position="16"/>
        <end position="36"/>
    </location>
</feature>
<accession>A0AAD5V184</accession>
<dbReference type="AlphaFoldDB" id="A0AAD5V184"/>
<sequence>MSHFIFHLRQVFPSDDEDESRMTPLEFAPPSRRSSSKIIGNIGAPLHNMFREEMGNIQADSTRVFTNNPLAISIPKPRQPVCHDDDSDDESVETVETKLDLFFDDEDYGKKVLRFMKRGDTIDDTMGDFEEKVQLVTHPEGNGR</sequence>
<comment type="caution">
    <text evidence="2">The sequence shown here is derived from an EMBL/GenBank/DDBJ whole genome shotgun (WGS) entry which is preliminary data.</text>
</comment>